<comment type="similarity">
    <text evidence="2">Belongs to the bacterial solute-binding protein 2 family.</text>
</comment>
<name>A0A931DJ49_9ACTN</name>
<feature type="domain" description="Periplasmic binding protein" evidence="5">
    <location>
        <begin position="45"/>
        <end position="306"/>
    </location>
</feature>
<dbReference type="CDD" id="cd01536">
    <property type="entry name" value="PBP1_ABC_sugar_binding-like"/>
    <property type="match status" value="1"/>
</dbReference>
<evidence type="ECO:0000313" key="6">
    <source>
        <dbReference type="EMBL" id="MBG6089112.1"/>
    </source>
</evidence>
<evidence type="ECO:0000256" key="3">
    <source>
        <dbReference type="ARBA" id="ARBA00022729"/>
    </source>
</evidence>
<feature type="signal peptide" evidence="4">
    <location>
        <begin position="1"/>
        <end position="20"/>
    </location>
</feature>
<dbReference type="PANTHER" id="PTHR46847">
    <property type="entry name" value="D-ALLOSE-BINDING PERIPLASMIC PROTEIN-RELATED"/>
    <property type="match status" value="1"/>
</dbReference>
<reference evidence="6" key="1">
    <citation type="submission" date="2020-11" db="EMBL/GenBank/DDBJ databases">
        <title>Sequencing the genomes of 1000 actinobacteria strains.</title>
        <authorList>
            <person name="Klenk H.-P."/>
        </authorList>
    </citation>
    <scope>NUCLEOTIDE SEQUENCE</scope>
    <source>
        <strain evidence="6">DSM 43175</strain>
    </source>
</reference>
<comment type="caution">
    <text evidence="6">The sequence shown here is derived from an EMBL/GenBank/DDBJ whole genome shotgun (WGS) entry which is preliminary data.</text>
</comment>
<keyword evidence="7" id="KW-1185">Reference proteome</keyword>
<accession>A0A931DJ49</accession>
<evidence type="ECO:0000313" key="7">
    <source>
        <dbReference type="Proteomes" id="UP000614047"/>
    </source>
</evidence>
<dbReference type="Gene3D" id="3.40.50.2300">
    <property type="match status" value="2"/>
</dbReference>
<dbReference type="GO" id="GO:0030246">
    <property type="term" value="F:carbohydrate binding"/>
    <property type="evidence" value="ECO:0007669"/>
    <property type="project" value="UniProtKB-ARBA"/>
</dbReference>
<sequence>MARKKALAAVTAAFAAVTLAAGCGQAEQAGGSQDTAAKTKNLTVGVSTLGLSFPFPAAISKGIKAEAARLGVKIVEVDAQGKAEKQSSDVQDLAGQRPDGVLLLPVDSGVATGMVDQLKNAGIPTVAVASQVGDPKTRKLDDVYPGLAALVTQDEYAAGRKAGELAVKAVPKGGPIAVVEGAAGFAEVELRFRDFLAPAKAAGITYDVVTRQPGDWVPDKAQAACQNMLAAHPDVKLFYAESDDMGVGCAKAVKAAGSKAAVIGIGGSKLGTDAVKSGELYGTVCFKPEDLGKRAMQVLHEQLTGAKKYDAQFVTYDTPSITKDNVGDCQPQW</sequence>
<dbReference type="AlphaFoldDB" id="A0A931DJ49"/>
<dbReference type="PROSITE" id="PS51257">
    <property type="entry name" value="PROKAR_LIPOPROTEIN"/>
    <property type="match status" value="1"/>
</dbReference>
<dbReference type="GO" id="GO:0030313">
    <property type="term" value="C:cell envelope"/>
    <property type="evidence" value="ECO:0007669"/>
    <property type="project" value="UniProtKB-SubCell"/>
</dbReference>
<evidence type="ECO:0000256" key="2">
    <source>
        <dbReference type="ARBA" id="ARBA00007639"/>
    </source>
</evidence>
<dbReference type="PANTHER" id="PTHR46847:SF1">
    <property type="entry name" value="D-ALLOSE-BINDING PERIPLASMIC PROTEIN-RELATED"/>
    <property type="match status" value="1"/>
</dbReference>
<dbReference type="InterPro" id="IPR025997">
    <property type="entry name" value="SBP_2_dom"/>
</dbReference>
<dbReference type="SUPFAM" id="SSF53822">
    <property type="entry name" value="Periplasmic binding protein-like I"/>
    <property type="match status" value="1"/>
</dbReference>
<feature type="chain" id="PRO_5039488429" evidence="4">
    <location>
        <begin position="21"/>
        <end position="333"/>
    </location>
</feature>
<evidence type="ECO:0000259" key="5">
    <source>
        <dbReference type="Pfam" id="PF13407"/>
    </source>
</evidence>
<protein>
    <submittedName>
        <fullName evidence="6">Ribose transport system substrate-binding protein</fullName>
    </submittedName>
</protein>
<dbReference type="Pfam" id="PF13407">
    <property type="entry name" value="Peripla_BP_4"/>
    <property type="match status" value="1"/>
</dbReference>
<evidence type="ECO:0000256" key="4">
    <source>
        <dbReference type="SAM" id="SignalP"/>
    </source>
</evidence>
<dbReference type="InterPro" id="IPR028082">
    <property type="entry name" value="Peripla_BP_I"/>
</dbReference>
<proteinExistence type="inferred from homology"/>
<keyword evidence="3 4" id="KW-0732">Signal</keyword>
<comment type="subcellular location">
    <subcellularLocation>
        <location evidence="1">Cell envelope</location>
    </subcellularLocation>
</comment>
<dbReference type="Proteomes" id="UP000614047">
    <property type="component" value="Unassembled WGS sequence"/>
</dbReference>
<dbReference type="RefSeq" id="WP_197011756.1">
    <property type="nucleotide sequence ID" value="NZ_BAABES010000022.1"/>
</dbReference>
<gene>
    <name evidence="6" type="ORF">IW256_003225</name>
</gene>
<dbReference type="EMBL" id="JADOUA010000001">
    <property type="protein sequence ID" value="MBG6089112.1"/>
    <property type="molecule type" value="Genomic_DNA"/>
</dbReference>
<evidence type="ECO:0000256" key="1">
    <source>
        <dbReference type="ARBA" id="ARBA00004196"/>
    </source>
</evidence>
<organism evidence="6 7">
    <name type="scientific">Actinomadura viridis</name>
    <dbReference type="NCBI Taxonomy" id="58110"/>
    <lineage>
        <taxon>Bacteria</taxon>
        <taxon>Bacillati</taxon>
        <taxon>Actinomycetota</taxon>
        <taxon>Actinomycetes</taxon>
        <taxon>Streptosporangiales</taxon>
        <taxon>Thermomonosporaceae</taxon>
        <taxon>Actinomadura</taxon>
    </lineage>
</organism>